<evidence type="ECO:0000256" key="4">
    <source>
        <dbReference type="ARBA" id="ARBA00023004"/>
    </source>
</evidence>
<dbReference type="Pfam" id="PF04055">
    <property type="entry name" value="Radical_SAM"/>
    <property type="match status" value="1"/>
</dbReference>
<protein>
    <submittedName>
        <fullName evidence="7">Radical SAM protein</fullName>
    </submittedName>
</protein>
<dbReference type="PANTHER" id="PTHR11228">
    <property type="entry name" value="RADICAL SAM DOMAIN PROTEIN"/>
    <property type="match status" value="1"/>
</dbReference>
<dbReference type="EMBL" id="QDDL01000013">
    <property type="protein sequence ID" value="PVZ64373.1"/>
    <property type="molecule type" value="Genomic_DNA"/>
</dbReference>
<dbReference type="PANTHER" id="PTHR11228:SF7">
    <property type="entry name" value="PQQA PEPTIDE CYCLASE"/>
    <property type="match status" value="1"/>
</dbReference>
<evidence type="ECO:0000259" key="6">
    <source>
        <dbReference type="PROSITE" id="PS51918"/>
    </source>
</evidence>
<keyword evidence="2" id="KW-0949">S-adenosyl-L-methionine</keyword>
<evidence type="ECO:0000256" key="3">
    <source>
        <dbReference type="ARBA" id="ARBA00022723"/>
    </source>
</evidence>
<feature type="domain" description="Radical SAM core" evidence="6">
    <location>
        <begin position="21"/>
        <end position="243"/>
    </location>
</feature>
<dbReference type="RefSeq" id="WP_116688926.1">
    <property type="nucleotide sequence ID" value="NZ_CAWNYD010000013.1"/>
</dbReference>
<sequence>MQTIKTKDWFFTPNGDPRGYIDAHGIKELWFHTGTACNLECPFCFEGSKPGDNRLQLIKFDDAKPFIDEAIELDVQQFSFTGGEPFLAKDLVKILEYAADARPCLVLTNGTDALLKRIDQLNDLAKSKHPVSFRVSIDFPDEKQHDLGRGEGNFDKALQGLKALFDLGFHISVARQMKPDENAKEIEQAFADIFQRYGLPTDLHLVAFPDFLLPGAHAEVPYVTQHCMTTYQNEQTRQSFMCAFSKMVVKDKGEMRVYACTLVDDDPDYDQGGTLKESLEQRISMKHHRCFSCFKFGSSCSEM</sequence>
<name>A0A2V1GX62_9GAMM</name>
<keyword evidence="5" id="KW-0411">Iron-sulfur</keyword>
<reference evidence="7 8" key="1">
    <citation type="submission" date="2018-04" db="EMBL/GenBank/DDBJ databases">
        <title>Thalassorhabdus spongiae gen. nov., sp. nov., isolated from a marine sponge in South-West Iceland.</title>
        <authorList>
            <person name="Knobloch S."/>
            <person name="Daussin A."/>
            <person name="Johannsson R."/>
            <person name="Marteinsson V.T."/>
        </authorList>
    </citation>
    <scope>NUCLEOTIDE SEQUENCE [LARGE SCALE GENOMIC DNA]</scope>
    <source>
        <strain evidence="7 8">Hp12</strain>
    </source>
</reference>
<evidence type="ECO:0000256" key="5">
    <source>
        <dbReference type="ARBA" id="ARBA00023014"/>
    </source>
</evidence>
<evidence type="ECO:0000256" key="1">
    <source>
        <dbReference type="ARBA" id="ARBA00001966"/>
    </source>
</evidence>
<dbReference type="AlphaFoldDB" id="A0A2V1GX62"/>
<dbReference type="InterPro" id="IPR007197">
    <property type="entry name" value="rSAM"/>
</dbReference>
<evidence type="ECO:0000256" key="2">
    <source>
        <dbReference type="ARBA" id="ARBA00022691"/>
    </source>
</evidence>
<dbReference type="CDD" id="cd01335">
    <property type="entry name" value="Radical_SAM"/>
    <property type="match status" value="1"/>
</dbReference>
<dbReference type="InterPro" id="IPR013785">
    <property type="entry name" value="Aldolase_TIM"/>
</dbReference>
<evidence type="ECO:0000313" key="8">
    <source>
        <dbReference type="Proteomes" id="UP000244906"/>
    </source>
</evidence>
<dbReference type="Gene3D" id="3.20.20.70">
    <property type="entry name" value="Aldolase class I"/>
    <property type="match status" value="1"/>
</dbReference>
<keyword evidence="4" id="KW-0408">Iron</keyword>
<dbReference type="SFLD" id="SFLDG01067">
    <property type="entry name" value="SPASM/twitch_domain_containing"/>
    <property type="match status" value="1"/>
</dbReference>
<dbReference type="GO" id="GO:0051536">
    <property type="term" value="F:iron-sulfur cluster binding"/>
    <property type="evidence" value="ECO:0007669"/>
    <property type="project" value="UniProtKB-KW"/>
</dbReference>
<dbReference type="InterPro" id="IPR050377">
    <property type="entry name" value="Radical_SAM_PqqE_MftC-like"/>
</dbReference>
<dbReference type="GO" id="GO:0003824">
    <property type="term" value="F:catalytic activity"/>
    <property type="evidence" value="ECO:0007669"/>
    <property type="project" value="InterPro"/>
</dbReference>
<dbReference type="OrthoDB" id="9810775at2"/>
<dbReference type="GO" id="GO:0046872">
    <property type="term" value="F:metal ion binding"/>
    <property type="evidence" value="ECO:0007669"/>
    <property type="project" value="UniProtKB-KW"/>
</dbReference>
<evidence type="ECO:0000313" key="7">
    <source>
        <dbReference type="EMBL" id="PVZ64373.1"/>
    </source>
</evidence>
<accession>A0A2V1GX62</accession>
<organism evidence="7 8">
    <name type="scientific">Pelagibaculum spongiae</name>
    <dbReference type="NCBI Taxonomy" id="2080658"/>
    <lineage>
        <taxon>Bacteria</taxon>
        <taxon>Pseudomonadati</taxon>
        <taxon>Pseudomonadota</taxon>
        <taxon>Gammaproteobacteria</taxon>
        <taxon>Oceanospirillales</taxon>
        <taxon>Pelagibaculum</taxon>
    </lineage>
</organism>
<dbReference type="InterPro" id="IPR058240">
    <property type="entry name" value="rSAM_sf"/>
</dbReference>
<dbReference type="Proteomes" id="UP000244906">
    <property type="component" value="Unassembled WGS sequence"/>
</dbReference>
<dbReference type="SFLD" id="SFLDS00029">
    <property type="entry name" value="Radical_SAM"/>
    <property type="match status" value="1"/>
</dbReference>
<comment type="caution">
    <text evidence="7">The sequence shown here is derived from an EMBL/GenBank/DDBJ whole genome shotgun (WGS) entry which is preliminary data.</text>
</comment>
<proteinExistence type="predicted"/>
<keyword evidence="8" id="KW-1185">Reference proteome</keyword>
<comment type="cofactor">
    <cofactor evidence="1">
        <name>[4Fe-4S] cluster</name>
        <dbReference type="ChEBI" id="CHEBI:49883"/>
    </cofactor>
</comment>
<keyword evidence="3" id="KW-0479">Metal-binding</keyword>
<dbReference type="PROSITE" id="PS51918">
    <property type="entry name" value="RADICAL_SAM"/>
    <property type="match status" value="1"/>
</dbReference>
<gene>
    <name evidence="7" type="ORF">DC094_20155</name>
</gene>
<dbReference type="SUPFAM" id="SSF102114">
    <property type="entry name" value="Radical SAM enzymes"/>
    <property type="match status" value="1"/>
</dbReference>